<proteinExistence type="predicted"/>
<dbReference type="InterPro" id="IPR011333">
    <property type="entry name" value="SKP1/BTB/POZ_sf"/>
</dbReference>
<organism evidence="1 2">
    <name type="scientific">Ramazzottius varieornatus</name>
    <name type="common">Water bear</name>
    <name type="synonym">Tardigrade</name>
    <dbReference type="NCBI Taxonomy" id="947166"/>
    <lineage>
        <taxon>Eukaryota</taxon>
        <taxon>Metazoa</taxon>
        <taxon>Ecdysozoa</taxon>
        <taxon>Tardigrada</taxon>
        <taxon>Eutardigrada</taxon>
        <taxon>Parachela</taxon>
        <taxon>Hypsibioidea</taxon>
        <taxon>Ramazzottiidae</taxon>
        <taxon>Ramazzottius</taxon>
    </lineage>
</organism>
<reference evidence="1 2" key="1">
    <citation type="journal article" date="2016" name="Nat. Commun.">
        <title>Extremotolerant tardigrade genome and improved radiotolerance of human cultured cells by tardigrade-unique protein.</title>
        <authorList>
            <person name="Hashimoto T."/>
            <person name="Horikawa D.D."/>
            <person name="Saito Y."/>
            <person name="Kuwahara H."/>
            <person name="Kozuka-Hata H."/>
            <person name="Shin-I T."/>
            <person name="Minakuchi Y."/>
            <person name="Ohishi K."/>
            <person name="Motoyama A."/>
            <person name="Aizu T."/>
            <person name="Enomoto A."/>
            <person name="Kondo K."/>
            <person name="Tanaka S."/>
            <person name="Hara Y."/>
            <person name="Koshikawa S."/>
            <person name="Sagara H."/>
            <person name="Miura T."/>
            <person name="Yokobori S."/>
            <person name="Miyagawa K."/>
            <person name="Suzuki Y."/>
            <person name="Kubo T."/>
            <person name="Oyama M."/>
            <person name="Kohara Y."/>
            <person name="Fujiyama A."/>
            <person name="Arakawa K."/>
            <person name="Katayama T."/>
            <person name="Toyoda A."/>
            <person name="Kunieda T."/>
        </authorList>
    </citation>
    <scope>NUCLEOTIDE SEQUENCE [LARGE SCALE GENOMIC DNA]</scope>
    <source>
        <strain evidence="1 2">YOKOZUNA-1</strain>
    </source>
</reference>
<name>A0A1D1VKC7_RAMVA</name>
<evidence type="ECO:0000313" key="2">
    <source>
        <dbReference type="Proteomes" id="UP000186922"/>
    </source>
</evidence>
<dbReference type="AlphaFoldDB" id="A0A1D1VKC7"/>
<keyword evidence="2" id="KW-1185">Reference proteome</keyword>
<dbReference type="CDD" id="cd18186">
    <property type="entry name" value="BTB_POZ_ZBTB_KLHL-like"/>
    <property type="match status" value="1"/>
</dbReference>
<accession>A0A1D1VKC7</accession>
<sequence>MFESGMKGCVTGECRITGISGEVLQLMVDYMLGKGIGFVEDVDMIRQLLVAADVYSVDLANFKARCDSRLVFTLREKREKLSGAVGGPVGHGVLKKTFVATCRLPVRLRELPRQCPPVDPGTPKSLCQASSTLILEEPQASLTIDRFIHQGRSEDLVDL</sequence>
<dbReference type="EMBL" id="BDGG01000007">
    <property type="protein sequence ID" value="GAV01246.1"/>
    <property type="molecule type" value="Genomic_DNA"/>
</dbReference>
<dbReference type="Gene3D" id="3.30.710.10">
    <property type="entry name" value="Potassium Channel Kv1.1, Chain A"/>
    <property type="match status" value="1"/>
</dbReference>
<comment type="caution">
    <text evidence="1">The sequence shown here is derived from an EMBL/GenBank/DDBJ whole genome shotgun (WGS) entry which is preliminary data.</text>
</comment>
<evidence type="ECO:0008006" key="3">
    <source>
        <dbReference type="Google" id="ProtNLM"/>
    </source>
</evidence>
<evidence type="ECO:0000313" key="1">
    <source>
        <dbReference type="EMBL" id="GAV01246.1"/>
    </source>
</evidence>
<gene>
    <name evidence="1" type="primary">RvY_11986-1</name>
    <name evidence="1" type="synonym">RvY_11986.1</name>
    <name evidence="1" type="ORF">RvY_11986</name>
</gene>
<dbReference type="Proteomes" id="UP000186922">
    <property type="component" value="Unassembled WGS sequence"/>
</dbReference>
<protein>
    <recommendedName>
        <fullName evidence="3">BTB domain-containing protein</fullName>
    </recommendedName>
</protein>